<dbReference type="GO" id="GO:0004252">
    <property type="term" value="F:serine-type endopeptidase activity"/>
    <property type="evidence" value="ECO:0007669"/>
    <property type="project" value="InterPro"/>
</dbReference>
<sequence length="111" mass="13066">EKVITRILGVPKEEIYVQDGQVYINSKELDTFYGKVHRLGYSQEEYFESMDKNKISYNKEEMEKLFKQNIKKITLGKNEFFVSGDDWLRSDQMKIKTGDIIGIVIGYKNKN</sequence>
<dbReference type="SUPFAM" id="SSF51306">
    <property type="entry name" value="LexA/Signal peptidase"/>
    <property type="match status" value="1"/>
</dbReference>
<proteinExistence type="predicted"/>
<organism evidence="2 3">
    <name type="scientific">Heyndrickxia oleronia</name>
    <dbReference type="NCBI Taxonomy" id="38875"/>
    <lineage>
        <taxon>Bacteria</taxon>
        <taxon>Bacillati</taxon>
        <taxon>Bacillota</taxon>
        <taxon>Bacilli</taxon>
        <taxon>Bacillales</taxon>
        <taxon>Bacillaceae</taxon>
        <taxon>Heyndrickxia</taxon>
    </lineage>
</organism>
<dbReference type="Gene3D" id="2.10.109.10">
    <property type="entry name" value="Umud Fragment, subunit A"/>
    <property type="match status" value="1"/>
</dbReference>
<dbReference type="Pfam" id="PF10502">
    <property type="entry name" value="Peptidase_S26"/>
    <property type="match status" value="1"/>
</dbReference>
<comment type="caution">
    <text evidence="2">The sequence shown here is derived from an EMBL/GenBank/DDBJ whole genome shotgun (WGS) entry which is preliminary data.</text>
</comment>
<gene>
    <name evidence="2" type="ORF">BWZ43_10685</name>
</gene>
<dbReference type="Proteomes" id="UP000189761">
    <property type="component" value="Unassembled WGS sequence"/>
</dbReference>
<name>A0A8E2LFP6_9BACI</name>
<keyword evidence="3" id="KW-1185">Reference proteome</keyword>
<reference evidence="2 3" key="1">
    <citation type="submission" date="2017-01" db="EMBL/GenBank/DDBJ databases">
        <title>Draft genome sequence of Bacillus oleronius.</title>
        <authorList>
            <person name="Allam M."/>
        </authorList>
    </citation>
    <scope>NUCLEOTIDE SEQUENCE [LARGE SCALE GENOMIC DNA]</scope>
    <source>
        <strain evidence="2 3">DSM 9356</strain>
    </source>
</reference>
<evidence type="ECO:0000313" key="3">
    <source>
        <dbReference type="Proteomes" id="UP000189761"/>
    </source>
</evidence>
<dbReference type="AlphaFoldDB" id="A0A8E2LFP6"/>
<dbReference type="RefSeq" id="WP_235849642.1">
    <property type="nucleotide sequence ID" value="NZ_MTLA01000112.1"/>
</dbReference>
<feature type="domain" description="Peptidase S26" evidence="1">
    <location>
        <begin position="2"/>
        <end position="90"/>
    </location>
</feature>
<dbReference type="EMBL" id="MTLA01000112">
    <property type="protein sequence ID" value="OOP68394.1"/>
    <property type="molecule type" value="Genomic_DNA"/>
</dbReference>
<dbReference type="GO" id="GO:0006465">
    <property type="term" value="P:signal peptide processing"/>
    <property type="evidence" value="ECO:0007669"/>
    <property type="project" value="InterPro"/>
</dbReference>
<dbReference type="InterPro" id="IPR036286">
    <property type="entry name" value="LexA/Signal_pep-like_sf"/>
</dbReference>
<dbReference type="InterPro" id="IPR019533">
    <property type="entry name" value="Peptidase_S26"/>
</dbReference>
<feature type="non-terminal residue" evidence="2">
    <location>
        <position position="1"/>
    </location>
</feature>
<accession>A0A8E2LFP6</accession>
<evidence type="ECO:0000313" key="2">
    <source>
        <dbReference type="EMBL" id="OOP68394.1"/>
    </source>
</evidence>
<protein>
    <recommendedName>
        <fullName evidence="1">Peptidase S26 domain-containing protein</fullName>
    </recommendedName>
</protein>
<evidence type="ECO:0000259" key="1">
    <source>
        <dbReference type="Pfam" id="PF10502"/>
    </source>
</evidence>